<proteinExistence type="predicted"/>
<evidence type="ECO:0008006" key="4">
    <source>
        <dbReference type="Google" id="ProtNLM"/>
    </source>
</evidence>
<dbReference type="SUPFAM" id="SSF53335">
    <property type="entry name" value="S-adenosyl-L-methionine-dependent methyltransferases"/>
    <property type="match status" value="1"/>
</dbReference>
<organism evidence="2 3">
    <name type="scientific">Catenulispora yoronensis</name>
    <dbReference type="NCBI Taxonomy" id="450799"/>
    <lineage>
        <taxon>Bacteria</taxon>
        <taxon>Bacillati</taxon>
        <taxon>Actinomycetota</taxon>
        <taxon>Actinomycetes</taxon>
        <taxon>Catenulisporales</taxon>
        <taxon>Catenulisporaceae</taxon>
        <taxon>Catenulispora</taxon>
    </lineage>
</organism>
<gene>
    <name evidence="2" type="ORF">GCM10009839_34900</name>
</gene>
<protein>
    <recommendedName>
        <fullName evidence="4">DNA (cytosine-5-)-methyltransferase</fullName>
    </recommendedName>
</protein>
<evidence type="ECO:0000256" key="1">
    <source>
        <dbReference type="SAM" id="MobiDB-lite"/>
    </source>
</evidence>
<reference evidence="3" key="1">
    <citation type="journal article" date="2019" name="Int. J. Syst. Evol. Microbiol.">
        <title>The Global Catalogue of Microorganisms (GCM) 10K type strain sequencing project: providing services to taxonomists for standard genome sequencing and annotation.</title>
        <authorList>
            <consortium name="The Broad Institute Genomics Platform"/>
            <consortium name="The Broad Institute Genome Sequencing Center for Infectious Disease"/>
            <person name="Wu L."/>
            <person name="Ma J."/>
        </authorList>
    </citation>
    <scope>NUCLEOTIDE SEQUENCE [LARGE SCALE GENOMIC DNA]</scope>
    <source>
        <strain evidence="3">JCM 16014</strain>
    </source>
</reference>
<dbReference type="EMBL" id="BAAAQN010000018">
    <property type="protein sequence ID" value="GAA2031894.1"/>
    <property type="molecule type" value="Genomic_DNA"/>
</dbReference>
<dbReference type="Proteomes" id="UP001500751">
    <property type="component" value="Unassembled WGS sequence"/>
</dbReference>
<keyword evidence="3" id="KW-1185">Reference proteome</keyword>
<name>A0ABP5FQH6_9ACTN</name>
<dbReference type="InterPro" id="IPR029063">
    <property type="entry name" value="SAM-dependent_MTases_sf"/>
</dbReference>
<comment type="caution">
    <text evidence="2">The sequence shown here is derived from an EMBL/GenBank/DDBJ whole genome shotgun (WGS) entry which is preliminary data.</text>
</comment>
<feature type="region of interest" description="Disordered" evidence="1">
    <location>
        <begin position="153"/>
        <end position="191"/>
    </location>
</feature>
<evidence type="ECO:0000313" key="3">
    <source>
        <dbReference type="Proteomes" id="UP001500751"/>
    </source>
</evidence>
<accession>A0ABP5FQH6</accession>
<sequence length="191" mass="20465">MAKLYHDNPTVFFKTATANLGRNGSAQHPDCRKAGGHGPTLQDEVCFLLDVTPEDTAADGPHSPAQWWGKFGPAVHRWDALTGTAAPVPVIRGPRGGIKLSPRFCEWLMGLPDGWVTQVPGVSVNEQIAHIGNGVVPAQAYAAFKLLREARQQWEHDHGPAPAQPTDEPISDTIQPPAADTPPRPAVQLAA</sequence>
<evidence type="ECO:0000313" key="2">
    <source>
        <dbReference type="EMBL" id="GAA2031894.1"/>
    </source>
</evidence>